<feature type="compositionally biased region" description="Basic and acidic residues" evidence="1">
    <location>
        <begin position="371"/>
        <end position="383"/>
    </location>
</feature>
<dbReference type="Gene3D" id="1.10.10.60">
    <property type="entry name" value="Homeodomain-like"/>
    <property type="match status" value="1"/>
</dbReference>
<protein>
    <submittedName>
        <fullName evidence="2">Uncharacterized protein</fullName>
    </submittedName>
</protein>
<feature type="region of interest" description="Disordered" evidence="1">
    <location>
        <begin position="195"/>
        <end position="237"/>
    </location>
</feature>
<comment type="caution">
    <text evidence="2">The sequence shown here is derived from an EMBL/GenBank/DDBJ whole genome shotgun (WGS) entry which is preliminary data.</text>
</comment>
<sequence>MTQTQQDLDAFLIQWIASNDPDGHGRIGGSREMFEKLGQEPTSVLTASLWMNRYTRKKFYFDTKIAEYINDERSKEVSASTFSEARHDTSKRLHKPVQRKTRLTRNKSPTWHRYTEEEDLRLAEFVDTMVALGYGSGSRKIYQILVKNEGGKWPWAAKRSVEAWRSRYLITLRKKLAPDMKRKLAQPDVYSALHTESRAKTETQRQKGSKSSVSNSNLAKRSTVAHLAPSSADSSSSTASDQLKLLAAEMQAAVSRFPEHSPFNAQDNMILLNYLLTSLYKRAGGTRGSLAVETRPEKDCFQRMIDSVPAARRHTAQAWKSHYYKLKTHFDRLIDQLRKSMRGSGSSSGGCHRSPKRKLDLLEDFKDSEHASKGTRKYEHVLESEAEEPDLTDDNLEEEAEVERSLCLVLYLPPSQGQ</sequence>
<evidence type="ECO:0000313" key="2">
    <source>
        <dbReference type="EMBL" id="KAL0570694.1"/>
    </source>
</evidence>
<feature type="region of interest" description="Disordered" evidence="1">
    <location>
        <begin position="80"/>
        <end position="102"/>
    </location>
</feature>
<feature type="compositionally biased region" description="Basic residues" evidence="1">
    <location>
        <begin position="92"/>
        <end position="102"/>
    </location>
</feature>
<feature type="compositionally biased region" description="Acidic residues" evidence="1">
    <location>
        <begin position="384"/>
        <end position="399"/>
    </location>
</feature>
<feature type="region of interest" description="Disordered" evidence="1">
    <location>
        <begin position="371"/>
        <end position="399"/>
    </location>
</feature>
<name>A0ABR3F647_9AGAR</name>
<dbReference type="Proteomes" id="UP001465976">
    <property type="component" value="Unassembled WGS sequence"/>
</dbReference>
<organism evidence="2 3">
    <name type="scientific">Marasmius crinis-equi</name>
    <dbReference type="NCBI Taxonomy" id="585013"/>
    <lineage>
        <taxon>Eukaryota</taxon>
        <taxon>Fungi</taxon>
        <taxon>Dikarya</taxon>
        <taxon>Basidiomycota</taxon>
        <taxon>Agaricomycotina</taxon>
        <taxon>Agaricomycetes</taxon>
        <taxon>Agaricomycetidae</taxon>
        <taxon>Agaricales</taxon>
        <taxon>Marasmiineae</taxon>
        <taxon>Marasmiaceae</taxon>
        <taxon>Marasmius</taxon>
    </lineage>
</organism>
<proteinExistence type="predicted"/>
<evidence type="ECO:0000313" key="3">
    <source>
        <dbReference type="Proteomes" id="UP001465976"/>
    </source>
</evidence>
<evidence type="ECO:0000256" key="1">
    <source>
        <dbReference type="SAM" id="MobiDB-lite"/>
    </source>
</evidence>
<gene>
    <name evidence="2" type="ORF">V5O48_011269</name>
</gene>
<reference evidence="2 3" key="1">
    <citation type="submission" date="2024-02" db="EMBL/GenBank/DDBJ databases">
        <title>A draft genome for the cacao thread blight pathogen Marasmius crinis-equi.</title>
        <authorList>
            <person name="Cohen S.P."/>
            <person name="Baruah I.K."/>
            <person name="Amoako-Attah I."/>
            <person name="Bukari Y."/>
            <person name="Meinhardt L.W."/>
            <person name="Bailey B.A."/>
        </authorList>
    </citation>
    <scope>NUCLEOTIDE SEQUENCE [LARGE SCALE GENOMIC DNA]</scope>
    <source>
        <strain evidence="2 3">GH-76</strain>
    </source>
</reference>
<feature type="compositionally biased region" description="Polar residues" evidence="1">
    <location>
        <begin position="209"/>
        <end position="220"/>
    </location>
</feature>
<feature type="compositionally biased region" description="Basic and acidic residues" evidence="1">
    <location>
        <begin position="195"/>
        <end position="205"/>
    </location>
</feature>
<accession>A0ABR3F647</accession>
<keyword evidence="3" id="KW-1185">Reference proteome</keyword>
<dbReference type="EMBL" id="JBAHYK010000889">
    <property type="protein sequence ID" value="KAL0570694.1"/>
    <property type="molecule type" value="Genomic_DNA"/>
</dbReference>